<feature type="region of interest" description="Disordered" evidence="1">
    <location>
        <begin position="158"/>
        <end position="309"/>
    </location>
</feature>
<dbReference type="AlphaFoldDB" id="A0AAN7B5H6"/>
<protein>
    <submittedName>
        <fullName evidence="3">Uncharacterized protein</fullName>
    </submittedName>
</protein>
<dbReference type="Proteomes" id="UP001301769">
    <property type="component" value="Unassembled WGS sequence"/>
</dbReference>
<organism evidence="3 4">
    <name type="scientific">Rhypophila decipiens</name>
    <dbReference type="NCBI Taxonomy" id="261697"/>
    <lineage>
        <taxon>Eukaryota</taxon>
        <taxon>Fungi</taxon>
        <taxon>Dikarya</taxon>
        <taxon>Ascomycota</taxon>
        <taxon>Pezizomycotina</taxon>
        <taxon>Sordariomycetes</taxon>
        <taxon>Sordariomycetidae</taxon>
        <taxon>Sordariales</taxon>
        <taxon>Naviculisporaceae</taxon>
        <taxon>Rhypophila</taxon>
    </lineage>
</organism>
<feature type="region of interest" description="Disordered" evidence="1">
    <location>
        <begin position="26"/>
        <end position="82"/>
    </location>
</feature>
<evidence type="ECO:0000313" key="3">
    <source>
        <dbReference type="EMBL" id="KAK4208855.1"/>
    </source>
</evidence>
<gene>
    <name evidence="3" type="ORF">QBC37DRAFT_486482</name>
</gene>
<accession>A0AAN7B5H6</accession>
<sequence length="309" mass="32643">MRQPTSFMAVLLASGLISTGFAAPAHRNQARQDTGTLIPSESASPPEATAADPVESTVPDVTPVPSVSFSEGPQPTEPSVSFSQALPSETVIPTEPSVSFSEVFPSEIIPPIETSISDIIPPVSTSEPVASFSTTAAGPVEPISSFSATAIEPVSTLSTEEFVKRQPAPEITEEDAQAEFDSVPSFQGDVKRTRQQEEDQSDENVPPTNEDAPGSSGGEDGVPPENDDTPDHETEPDVPDEETDDDATDGAPVPDDTNDADNSDETPEAPPARMRLLRARTAGAVHMPRQFTNETEPVIPPVTNDTVIF</sequence>
<proteinExistence type="predicted"/>
<feature type="chain" id="PRO_5042844682" evidence="2">
    <location>
        <begin position="23"/>
        <end position="309"/>
    </location>
</feature>
<reference evidence="3" key="2">
    <citation type="submission" date="2023-05" db="EMBL/GenBank/DDBJ databases">
        <authorList>
            <consortium name="Lawrence Berkeley National Laboratory"/>
            <person name="Steindorff A."/>
            <person name="Hensen N."/>
            <person name="Bonometti L."/>
            <person name="Westerberg I."/>
            <person name="Brannstrom I.O."/>
            <person name="Guillou S."/>
            <person name="Cros-Aarteil S."/>
            <person name="Calhoun S."/>
            <person name="Haridas S."/>
            <person name="Kuo A."/>
            <person name="Mondo S."/>
            <person name="Pangilinan J."/>
            <person name="Riley R."/>
            <person name="Labutti K."/>
            <person name="Andreopoulos B."/>
            <person name="Lipzen A."/>
            <person name="Chen C."/>
            <person name="Yanf M."/>
            <person name="Daum C."/>
            <person name="Ng V."/>
            <person name="Clum A."/>
            <person name="Ohm R."/>
            <person name="Martin F."/>
            <person name="Silar P."/>
            <person name="Natvig D."/>
            <person name="Lalanne C."/>
            <person name="Gautier V."/>
            <person name="Ament-Velasquez S.L."/>
            <person name="Kruys A."/>
            <person name="Hutchinson M.I."/>
            <person name="Powell A.J."/>
            <person name="Barry K."/>
            <person name="Miller A.N."/>
            <person name="Grigoriev I.V."/>
            <person name="Debuchy R."/>
            <person name="Gladieux P."/>
            <person name="Thoren M.H."/>
            <person name="Johannesson H."/>
        </authorList>
    </citation>
    <scope>NUCLEOTIDE SEQUENCE</scope>
    <source>
        <strain evidence="3">PSN293</strain>
    </source>
</reference>
<keyword evidence="4" id="KW-1185">Reference proteome</keyword>
<dbReference type="EMBL" id="MU858225">
    <property type="protein sequence ID" value="KAK4208855.1"/>
    <property type="molecule type" value="Genomic_DNA"/>
</dbReference>
<reference evidence="3" key="1">
    <citation type="journal article" date="2023" name="Mol. Phylogenet. Evol.">
        <title>Genome-scale phylogeny and comparative genomics of the fungal order Sordariales.</title>
        <authorList>
            <person name="Hensen N."/>
            <person name="Bonometti L."/>
            <person name="Westerberg I."/>
            <person name="Brannstrom I.O."/>
            <person name="Guillou S."/>
            <person name="Cros-Aarteil S."/>
            <person name="Calhoun S."/>
            <person name="Haridas S."/>
            <person name="Kuo A."/>
            <person name="Mondo S."/>
            <person name="Pangilinan J."/>
            <person name="Riley R."/>
            <person name="LaButti K."/>
            <person name="Andreopoulos B."/>
            <person name="Lipzen A."/>
            <person name="Chen C."/>
            <person name="Yan M."/>
            <person name="Daum C."/>
            <person name="Ng V."/>
            <person name="Clum A."/>
            <person name="Steindorff A."/>
            <person name="Ohm R.A."/>
            <person name="Martin F."/>
            <person name="Silar P."/>
            <person name="Natvig D.O."/>
            <person name="Lalanne C."/>
            <person name="Gautier V."/>
            <person name="Ament-Velasquez S.L."/>
            <person name="Kruys A."/>
            <person name="Hutchinson M.I."/>
            <person name="Powell A.J."/>
            <person name="Barry K."/>
            <person name="Miller A.N."/>
            <person name="Grigoriev I.V."/>
            <person name="Debuchy R."/>
            <person name="Gladieux P."/>
            <person name="Hiltunen Thoren M."/>
            <person name="Johannesson H."/>
        </authorList>
    </citation>
    <scope>NUCLEOTIDE SEQUENCE</scope>
    <source>
        <strain evidence="3">PSN293</strain>
    </source>
</reference>
<evidence type="ECO:0000256" key="2">
    <source>
        <dbReference type="SAM" id="SignalP"/>
    </source>
</evidence>
<feature type="compositionally biased region" description="Acidic residues" evidence="1">
    <location>
        <begin position="236"/>
        <end position="248"/>
    </location>
</feature>
<comment type="caution">
    <text evidence="3">The sequence shown here is derived from an EMBL/GenBank/DDBJ whole genome shotgun (WGS) entry which is preliminary data.</text>
</comment>
<keyword evidence="2" id="KW-0732">Signal</keyword>
<feature type="compositionally biased region" description="Low complexity" evidence="1">
    <location>
        <begin position="39"/>
        <end position="70"/>
    </location>
</feature>
<feature type="signal peptide" evidence="2">
    <location>
        <begin position="1"/>
        <end position="22"/>
    </location>
</feature>
<feature type="compositionally biased region" description="Acidic residues" evidence="1">
    <location>
        <begin position="256"/>
        <end position="267"/>
    </location>
</feature>
<feature type="compositionally biased region" description="Low complexity" evidence="1">
    <location>
        <begin position="271"/>
        <end position="282"/>
    </location>
</feature>
<name>A0AAN7B5H6_9PEZI</name>
<feature type="compositionally biased region" description="Polar residues" evidence="1">
    <location>
        <begin position="71"/>
        <end position="82"/>
    </location>
</feature>
<evidence type="ECO:0000256" key="1">
    <source>
        <dbReference type="SAM" id="MobiDB-lite"/>
    </source>
</evidence>
<evidence type="ECO:0000313" key="4">
    <source>
        <dbReference type="Proteomes" id="UP001301769"/>
    </source>
</evidence>